<dbReference type="EMBL" id="CP137642">
    <property type="protein sequence ID" value="WOX57296.1"/>
    <property type="molecule type" value="Genomic_DNA"/>
</dbReference>
<evidence type="ECO:0000313" key="1">
    <source>
        <dbReference type="EMBL" id="WOX57296.1"/>
    </source>
</evidence>
<evidence type="ECO:0000313" key="2">
    <source>
        <dbReference type="Proteomes" id="UP001305652"/>
    </source>
</evidence>
<gene>
    <name evidence="1" type="ORF">R6Y96_08300</name>
</gene>
<proteinExistence type="predicted"/>
<protein>
    <submittedName>
        <fullName evidence="1">Uncharacterized protein</fullName>
    </submittedName>
</protein>
<keyword evidence="2" id="KW-1185">Reference proteome</keyword>
<reference evidence="1 2" key="1">
    <citation type="submission" date="2023-10" db="EMBL/GenBank/DDBJ databases">
        <title>The complete genome sequence of Methanoculleus receptaculi DSM 18860.</title>
        <authorList>
            <person name="Lai S.-J."/>
            <person name="You Y.-T."/>
            <person name="Chen S.-C."/>
        </authorList>
    </citation>
    <scope>NUCLEOTIDE SEQUENCE [LARGE SCALE GENOMIC DNA]</scope>
    <source>
        <strain evidence="1 2">DSM 18860</strain>
    </source>
</reference>
<organism evidence="1 2">
    <name type="scientific">Methanoculleus receptaculi</name>
    <dbReference type="NCBI Taxonomy" id="394967"/>
    <lineage>
        <taxon>Archaea</taxon>
        <taxon>Methanobacteriati</taxon>
        <taxon>Methanobacteriota</taxon>
        <taxon>Stenosarchaea group</taxon>
        <taxon>Methanomicrobia</taxon>
        <taxon>Methanomicrobiales</taxon>
        <taxon>Methanomicrobiaceae</taxon>
        <taxon>Methanoculleus</taxon>
    </lineage>
</organism>
<accession>A0AAX4FTN7</accession>
<sequence>MPEHPYTELWQGHILGRPEIEETLLQMARDRREAFERGGTYF</sequence>
<dbReference type="Proteomes" id="UP001305652">
    <property type="component" value="Chromosome"/>
</dbReference>
<dbReference type="RefSeq" id="WP_318620830.1">
    <property type="nucleotide sequence ID" value="NZ_CP137642.1"/>
</dbReference>
<name>A0AAX4FTN7_9EURY</name>
<dbReference type="GeneID" id="85733151"/>
<dbReference type="AlphaFoldDB" id="A0AAX4FTN7"/>
<dbReference type="KEGG" id="mrc:R6Y96_08300"/>